<keyword evidence="7" id="KW-0732">Signal</keyword>
<dbReference type="GO" id="GO:0016209">
    <property type="term" value="F:antioxidant activity"/>
    <property type="evidence" value="ECO:0007669"/>
    <property type="project" value="InterPro"/>
</dbReference>
<comment type="caution">
    <text evidence="9">The sequence shown here is derived from an EMBL/GenBank/DDBJ whole genome shotgun (WGS) entry which is preliminary data.</text>
</comment>
<keyword evidence="5" id="KW-0676">Redox-active center</keyword>
<evidence type="ECO:0000313" key="10">
    <source>
        <dbReference type="Proteomes" id="UP000266906"/>
    </source>
</evidence>
<dbReference type="Gene3D" id="3.40.30.10">
    <property type="entry name" value="Glutaredoxin"/>
    <property type="match status" value="1"/>
</dbReference>
<dbReference type="InterPro" id="IPR000866">
    <property type="entry name" value="AhpC/TSA"/>
</dbReference>
<dbReference type="AlphaFoldDB" id="A0A3N4RVC0"/>
<evidence type="ECO:0000256" key="4">
    <source>
        <dbReference type="ARBA" id="ARBA00023157"/>
    </source>
</evidence>
<dbReference type="PANTHER" id="PTHR42852">
    <property type="entry name" value="THIOL:DISULFIDE INTERCHANGE PROTEIN DSBE"/>
    <property type="match status" value="1"/>
</dbReference>
<evidence type="ECO:0000259" key="8">
    <source>
        <dbReference type="PROSITE" id="PS51352"/>
    </source>
</evidence>
<reference evidence="9 10" key="1">
    <citation type="submission" date="2018-11" db="EMBL/GenBank/DDBJ databases">
        <title>Sequencing the genomes of 1000 actinobacteria strains.</title>
        <authorList>
            <person name="Klenk H.-P."/>
        </authorList>
    </citation>
    <scope>NUCLEOTIDE SEQUENCE [LARGE SCALE GENOMIC DNA]</scope>
    <source>
        <strain evidence="9 10">DSM 44781</strain>
    </source>
</reference>
<dbReference type="GO" id="GO:0016491">
    <property type="term" value="F:oxidoreductase activity"/>
    <property type="evidence" value="ECO:0007669"/>
    <property type="project" value="InterPro"/>
</dbReference>
<dbReference type="Proteomes" id="UP000266906">
    <property type="component" value="Unassembled WGS sequence"/>
</dbReference>
<dbReference type="SUPFAM" id="SSF52833">
    <property type="entry name" value="Thioredoxin-like"/>
    <property type="match status" value="1"/>
</dbReference>
<protein>
    <submittedName>
        <fullName evidence="9">Peroxiredoxin</fullName>
    </submittedName>
</protein>
<dbReference type="InterPro" id="IPR013766">
    <property type="entry name" value="Thioredoxin_domain"/>
</dbReference>
<dbReference type="PROSITE" id="PS51352">
    <property type="entry name" value="THIOREDOXIN_2"/>
    <property type="match status" value="1"/>
</dbReference>
<feature type="chain" id="PRO_5039209315" evidence="7">
    <location>
        <begin position="29"/>
        <end position="201"/>
    </location>
</feature>
<dbReference type="GO" id="GO:0030313">
    <property type="term" value="C:cell envelope"/>
    <property type="evidence" value="ECO:0007669"/>
    <property type="project" value="UniProtKB-SubCell"/>
</dbReference>
<name>A0A3N4RVC0_9ACTN</name>
<sequence length="201" mass="21090">MSGTKRFRVPFAAAVAILVLALAGCSSSGSSSSTGTGLVTGKGGTAVAAPGHREEAPDVSGATLEGAPVKLSDYRGKVVVLNLWGSWCNACRTEAPGLQELWVRYQDQGVQFLGINTRDNDPANAIAFEKNKGVTFPSIYDPDGSQILRFPKGNLNPQAIPTTLVIDRDGRTAARVFGGRTPEVIDSMIRPVLAESASSTL</sequence>
<dbReference type="PROSITE" id="PS51257">
    <property type="entry name" value="PROKAR_LIPOPROTEIN"/>
    <property type="match status" value="1"/>
</dbReference>
<feature type="signal peptide" evidence="7">
    <location>
        <begin position="1"/>
        <end position="28"/>
    </location>
</feature>
<keyword evidence="4" id="KW-1015">Disulfide bond</keyword>
<feature type="region of interest" description="Disordered" evidence="6">
    <location>
        <begin position="28"/>
        <end position="61"/>
    </location>
</feature>
<keyword evidence="10" id="KW-1185">Reference proteome</keyword>
<feature type="domain" description="Thioredoxin" evidence="8">
    <location>
        <begin position="50"/>
        <end position="194"/>
    </location>
</feature>
<evidence type="ECO:0000256" key="7">
    <source>
        <dbReference type="SAM" id="SignalP"/>
    </source>
</evidence>
<keyword evidence="3" id="KW-0735">Signal-anchor</keyword>
<evidence type="ECO:0000256" key="1">
    <source>
        <dbReference type="ARBA" id="ARBA00004196"/>
    </source>
</evidence>
<evidence type="ECO:0000313" key="9">
    <source>
        <dbReference type="EMBL" id="RPE28024.1"/>
    </source>
</evidence>
<evidence type="ECO:0000256" key="3">
    <source>
        <dbReference type="ARBA" id="ARBA00022968"/>
    </source>
</evidence>
<evidence type="ECO:0000256" key="6">
    <source>
        <dbReference type="SAM" id="MobiDB-lite"/>
    </source>
</evidence>
<dbReference type="RefSeq" id="WP_123821521.1">
    <property type="nucleotide sequence ID" value="NZ_RKQG01000003.1"/>
</dbReference>
<evidence type="ECO:0000256" key="5">
    <source>
        <dbReference type="ARBA" id="ARBA00023284"/>
    </source>
</evidence>
<dbReference type="GO" id="GO:0017004">
    <property type="term" value="P:cytochrome complex assembly"/>
    <property type="evidence" value="ECO:0007669"/>
    <property type="project" value="UniProtKB-KW"/>
</dbReference>
<proteinExistence type="predicted"/>
<keyword evidence="2" id="KW-0201">Cytochrome c-type biogenesis</keyword>
<dbReference type="EMBL" id="RKQG01000003">
    <property type="protein sequence ID" value="RPE28024.1"/>
    <property type="molecule type" value="Genomic_DNA"/>
</dbReference>
<feature type="compositionally biased region" description="Low complexity" evidence="6">
    <location>
        <begin position="28"/>
        <end position="37"/>
    </location>
</feature>
<comment type="subcellular location">
    <subcellularLocation>
        <location evidence="1">Cell envelope</location>
    </subcellularLocation>
</comment>
<dbReference type="PANTHER" id="PTHR42852:SF6">
    <property type="entry name" value="THIOL:DISULFIDE INTERCHANGE PROTEIN DSBE"/>
    <property type="match status" value="1"/>
</dbReference>
<accession>A0A3N4RVC0</accession>
<organism evidence="9 10">
    <name type="scientific">Kitasatospora cineracea</name>
    <dbReference type="NCBI Taxonomy" id="88074"/>
    <lineage>
        <taxon>Bacteria</taxon>
        <taxon>Bacillati</taxon>
        <taxon>Actinomycetota</taxon>
        <taxon>Actinomycetes</taxon>
        <taxon>Kitasatosporales</taxon>
        <taxon>Streptomycetaceae</taxon>
        <taxon>Kitasatospora</taxon>
    </lineage>
</organism>
<dbReference type="CDD" id="cd02966">
    <property type="entry name" value="TlpA_like_family"/>
    <property type="match status" value="1"/>
</dbReference>
<dbReference type="InterPro" id="IPR036249">
    <property type="entry name" value="Thioredoxin-like_sf"/>
</dbReference>
<evidence type="ECO:0000256" key="2">
    <source>
        <dbReference type="ARBA" id="ARBA00022748"/>
    </source>
</evidence>
<dbReference type="InterPro" id="IPR050553">
    <property type="entry name" value="Thioredoxin_ResA/DsbE_sf"/>
</dbReference>
<gene>
    <name evidence="9" type="ORF">EDD38_7334</name>
</gene>
<dbReference type="Pfam" id="PF00578">
    <property type="entry name" value="AhpC-TSA"/>
    <property type="match status" value="1"/>
</dbReference>
<keyword evidence="3" id="KW-0812">Transmembrane</keyword>